<evidence type="ECO:0000313" key="1">
    <source>
        <dbReference type="EMBL" id="MDR6865588.1"/>
    </source>
</evidence>
<dbReference type="RefSeq" id="WP_310016585.1">
    <property type="nucleotide sequence ID" value="NZ_JAVDUM010000001.1"/>
</dbReference>
<keyword evidence="2" id="KW-1185">Reference proteome</keyword>
<evidence type="ECO:0000313" key="2">
    <source>
        <dbReference type="Proteomes" id="UP001259347"/>
    </source>
</evidence>
<evidence type="ECO:0008006" key="3">
    <source>
        <dbReference type="Google" id="ProtNLM"/>
    </source>
</evidence>
<dbReference type="PROSITE" id="PS51257">
    <property type="entry name" value="PROKAR_LIPOPROTEIN"/>
    <property type="match status" value="1"/>
</dbReference>
<dbReference type="Proteomes" id="UP001259347">
    <property type="component" value="Unassembled WGS sequence"/>
</dbReference>
<proteinExistence type="predicted"/>
<protein>
    <recommendedName>
        <fullName evidence="3">Lipoprotein</fullName>
    </recommendedName>
</protein>
<sequence length="194" mass="21112">MTLPRRIRRRRLVRTGATAFIAITTSVLAGCSSGYDGVLWRQMDAAENPLYDELVEAQRLGATPAEMLASLQKETLLWDGGGAPESLRADESAVVVYGFTPGWRGAEKNALLSFDALIFSGPRDPEIPRDEIGARGGERYTGPSAVYTCFTIEAQFTDGALRSWDRSFDPDCPKALVDALGAGAQYERPTEFDG</sequence>
<reference evidence="1 2" key="1">
    <citation type="submission" date="2023-07" db="EMBL/GenBank/DDBJ databases">
        <title>Sorghum-associated microbial communities from plants grown in Nebraska, USA.</title>
        <authorList>
            <person name="Schachtman D."/>
        </authorList>
    </citation>
    <scope>NUCLEOTIDE SEQUENCE [LARGE SCALE GENOMIC DNA]</scope>
    <source>
        <strain evidence="1 2">2980</strain>
    </source>
</reference>
<dbReference type="EMBL" id="JAVDUM010000001">
    <property type="protein sequence ID" value="MDR6865588.1"/>
    <property type="molecule type" value="Genomic_DNA"/>
</dbReference>
<accession>A0ABU1S7K1</accession>
<organism evidence="1 2">
    <name type="scientific">Microbacterium resistens</name>
    <dbReference type="NCBI Taxonomy" id="156977"/>
    <lineage>
        <taxon>Bacteria</taxon>
        <taxon>Bacillati</taxon>
        <taxon>Actinomycetota</taxon>
        <taxon>Actinomycetes</taxon>
        <taxon>Micrococcales</taxon>
        <taxon>Microbacteriaceae</taxon>
        <taxon>Microbacterium</taxon>
    </lineage>
</organism>
<gene>
    <name evidence="1" type="ORF">J2Y69_000170</name>
</gene>
<name>A0ABU1S7K1_9MICO</name>
<comment type="caution">
    <text evidence="1">The sequence shown here is derived from an EMBL/GenBank/DDBJ whole genome shotgun (WGS) entry which is preliminary data.</text>
</comment>